<dbReference type="InterPro" id="IPR027417">
    <property type="entry name" value="P-loop_NTPase"/>
</dbReference>
<dbReference type="EMBL" id="JBANRG010000002">
    <property type="protein sequence ID" value="KAK7471190.1"/>
    <property type="molecule type" value="Genomic_DNA"/>
</dbReference>
<dbReference type="PANTHER" id="PTHR10039">
    <property type="entry name" value="AMELOGENIN"/>
    <property type="match status" value="1"/>
</dbReference>
<feature type="domain" description="Nephrocystin 3-like N-terminal" evidence="2">
    <location>
        <begin position="101"/>
        <end position="263"/>
    </location>
</feature>
<proteinExistence type="predicted"/>
<organism evidence="3 4">
    <name type="scientific">Marasmiellus scandens</name>
    <dbReference type="NCBI Taxonomy" id="2682957"/>
    <lineage>
        <taxon>Eukaryota</taxon>
        <taxon>Fungi</taxon>
        <taxon>Dikarya</taxon>
        <taxon>Basidiomycota</taxon>
        <taxon>Agaricomycotina</taxon>
        <taxon>Agaricomycetes</taxon>
        <taxon>Agaricomycetidae</taxon>
        <taxon>Agaricales</taxon>
        <taxon>Marasmiineae</taxon>
        <taxon>Omphalotaceae</taxon>
        <taxon>Marasmiellus</taxon>
    </lineage>
</organism>
<dbReference type="InterPro" id="IPR056884">
    <property type="entry name" value="NPHP3-like_N"/>
</dbReference>
<name>A0ABR1K526_9AGAR</name>
<comment type="caution">
    <text evidence="3">The sequence shown here is derived from an EMBL/GenBank/DDBJ whole genome shotgun (WGS) entry which is preliminary data.</text>
</comment>
<gene>
    <name evidence="3" type="ORF">VKT23_002600</name>
</gene>
<keyword evidence="1" id="KW-0677">Repeat</keyword>
<protein>
    <recommendedName>
        <fullName evidence="2">Nephrocystin 3-like N-terminal domain-containing protein</fullName>
    </recommendedName>
</protein>
<sequence length="494" mass="55662">MSFFPQAHGFVVNNSTFNAVTGNQTNVNYNENEKGLALLWQILAPVGALHDSEARFPPPKCHPETRKAVLKDLSAWIRQEMPVPDTNQRFTPFTRTAVELQTPIHWLYGPAGAGKSAIAQTLSECFDGSSGGQCLAASFFFSRSSPARNNPRFLFTTIAYCLAVWGGDPDLRVAIDKAVQTQHSVLAASIEIQFRELLVIPLQKLSQESWEKLPKVVVIDGLDECQGSASQKRVLRMILDHAMQNPLEDGIPYRSLRFLIASRPEPAIRDIFNQSQYRNLTTRTELSDDYSTSTDIAIYLRDRFAHIAEEYGEMPADVSLPWPSEGVIQELVQRASGQFIYATTVLKYVEDEYSLPWERLECVLGLSVGDPEAFSDLDILYRQIMSSNPNKARLLQVIGIRLALIASRLEAIRLIEYFLSLPAGTVLVTLRGMHSVLQISTHNFGFLHKSFQDFLNDPRRSKEHFIDIPAAHEYLSRRCLEIVGMASFGYLRYE</sequence>
<keyword evidence="4" id="KW-1185">Reference proteome</keyword>
<reference evidence="3 4" key="1">
    <citation type="submission" date="2024-01" db="EMBL/GenBank/DDBJ databases">
        <title>A draft genome for the cacao thread blight pathogen Marasmiellus scandens.</title>
        <authorList>
            <person name="Baruah I.K."/>
            <person name="Leung J."/>
            <person name="Bukari Y."/>
            <person name="Amoako-Attah I."/>
            <person name="Meinhardt L.W."/>
            <person name="Bailey B.A."/>
            <person name="Cohen S.P."/>
        </authorList>
    </citation>
    <scope>NUCLEOTIDE SEQUENCE [LARGE SCALE GENOMIC DNA]</scope>
    <source>
        <strain evidence="3 4">GH-19</strain>
    </source>
</reference>
<accession>A0ABR1K526</accession>
<evidence type="ECO:0000313" key="3">
    <source>
        <dbReference type="EMBL" id="KAK7471190.1"/>
    </source>
</evidence>
<evidence type="ECO:0000259" key="2">
    <source>
        <dbReference type="Pfam" id="PF24883"/>
    </source>
</evidence>
<dbReference type="Pfam" id="PF24883">
    <property type="entry name" value="NPHP3_N"/>
    <property type="match status" value="1"/>
</dbReference>
<dbReference type="SUPFAM" id="SSF52540">
    <property type="entry name" value="P-loop containing nucleoside triphosphate hydrolases"/>
    <property type="match status" value="1"/>
</dbReference>
<evidence type="ECO:0000256" key="1">
    <source>
        <dbReference type="ARBA" id="ARBA00022737"/>
    </source>
</evidence>
<dbReference type="PANTHER" id="PTHR10039:SF14">
    <property type="entry name" value="NACHT DOMAIN-CONTAINING PROTEIN"/>
    <property type="match status" value="1"/>
</dbReference>
<evidence type="ECO:0000313" key="4">
    <source>
        <dbReference type="Proteomes" id="UP001498398"/>
    </source>
</evidence>
<dbReference type="Proteomes" id="UP001498398">
    <property type="component" value="Unassembled WGS sequence"/>
</dbReference>
<dbReference type="Gene3D" id="3.40.50.300">
    <property type="entry name" value="P-loop containing nucleotide triphosphate hydrolases"/>
    <property type="match status" value="1"/>
</dbReference>